<dbReference type="RefSeq" id="WP_249321659.1">
    <property type="nucleotide sequence ID" value="NZ_CP060632.1"/>
</dbReference>
<dbReference type="EMBL" id="CP060632">
    <property type="protein sequence ID" value="QNM00382.1"/>
    <property type="molecule type" value="Genomic_DNA"/>
</dbReference>
<evidence type="ECO:0000313" key="1">
    <source>
        <dbReference type="EMBL" id="QNM00382.1"/>
    </source>
</evidence>
<dbReference type="AlphaFoldDB" id="A0A7G9FPA0"/>
<organism evidence="1 2">
    <name type="scientific">Wujia chipingensis</name>
    <dbReference type="NCBI Taxonomy" id="2763670"/>
    <lineage>
        <taxon>Bacteria</taxon>
        <taxon>Bacillati</taxon>
        <taxon>Bacillota</taxon>
        <taxon>Clostridia</taxon>
        <taxon>Lachnospirales</taxon>
        <taxon>Lachnospiraceae</taxon>
        <taxon>Wujia</taxon>
    </lineage>
</organism>
<proteinExistence type="predicted"/>
<accession>A0A7G9FPA0</accession>
<protein>
    <submittedName>
        <fullName evidence="1">Uncharacterized protein</fullName>
    </submittedName>
</protein>
<reference evidence="1 2" key="1">
    <citation type="submission" date="2020-08" db="EMBL/GenBank/DDBJ databases">
        <authorList>
            <person name="Liu C."/>
            <person name="Sun Q."/>
        </authorList>
    </citation>
    <scope>NUCLEOTIDE SEQUENCE [LARGE SCALE GENOMIC DNA]</scope>
    <source>
        <strain evidence="1 2">NSJ-4</strain>
    </source>
</reference>
<gene>
    <name evidence="1" type="ORF">H9Q76_03620</name>
</gene>
<name>A0A7G9FPA0_9FIRM</name>
<dbReference type="Proteomes" id="UP000515819">
    <property type="component" value="Chromosome"/>
</dbReference>
<evidence type="ECO:0000313" key="2">
    <source>
        <dbReference type="Proteomes" id="UP000515819"/>
    </source>
</evidence>
<keyword evidence="2" id="KW-1185">Reference proteome</keyword>
<sequence length="288" mass="33601">MRFASQEFFNHLKSELQDENGDVQIYADISKMIERETKWKLLNSVDKEEDREDILQEIKMAVIKGLPNYILNSETLHEAQRQTWLNAIVEHKISNWRKKTDNGKHDSIDRTVKDESGNEYFPKELEKATASMQNEPESIHMDETISEALESVLHDIFSINVSPERLIGFVYSKMIIPRMIQSKYSGKPTEAEKILRNVTLYEIYDNIVADFKGVFCSNIDEAVFAPLKEKLNIRQKDGSLVGNRRFNLTVRQIVDGANRINQKVQDMYKVYLERLEGEMSFEDKTHKF</sequence>
<dbReference type="KEGG" id="wcp:H9Q76_03620"/>